<evidence type="ECO:0000313" key="1">
    <source>
        <dbReference type="EMBL" id="TPW35973.1"/>
    </source>
</evidence>
<organism evidence="1 2">
    <name type="scientific">Oecophyllibacter saccharovorans</name>
    <dbReference type="NCBI Taxonomy" id="2558360"/>
    <lineage>
        <taxon>Bacteria</taxon>
        <taxon>Pseudomonadati</taxon>
        <taxon>Pseudomonadota</taxon>
        <taxon>Alphaproteobacteria</taxon>
        <taxon>Acetobacterales</taxon>
        <taxon>Acetobacteraceae</taxon>
        <taxon>Oecophyllibacter</taxon>
    </lineage>
</organism>
<evidence type="ECO:0000313" key="2">
    <source>
        <dbReference type="Proteomes" id="UP000315037"/>
    </source>
</evidence>
<sequence>MTSPDPSSTTYELYPQDGGILQWAGPAESREAALNVLCSEAGGTSAEEPDMISAYQAPINDDDLMNHAFEECPF</sequence>
<gene>
    <name evidence="1" type="ORF">E3202_03395</name>
</gene>
<proteinExistence type="predicted"/>
<dbReference type="AlphaFoldDB" id="A0A506USA1"/>
<comment type="caution">
    <text evidence="1">The sequence shown here is derived from an EMBL/GenBank/DDBJ whole genome shotgun (WGS) entry which is preliminary data.</text>
</comment>
<dbReference type="Proteomes" id="UP000315037">
    <property type="component" value="Unassembled WGS sequence"/>
</dbReference>
<keyword evidence="2" id="KW-1185">Reference proteome</keyword>
<name>A0A506USA1_9PROT</name>
<accession>A0A506USA1</accession>
<dbReference type="EMBL" id="SORZ01000001">
    <property type="protein sequence ID" value="TPW35973.1"/>
    <property type="molecule type" value="Genomic_DNA"/>
</dbReference>
<dbReference type="RefSeq" id="WP_165600341.1">
    <property type="nucleotide sequence ID" value="NZ_SORZ01000001.1"/>
</dbReference>
<protein>
    <submittedName>
        <fullName evidence="1">Uncharacterized protein</fullName>
    </submittedName>
</protein>
<reference evidence="1 2" key="1">
    <citation type="submission" date="2019-03" db="EMBL/GenBank/DDBJ databases">
        <title>The complete genome sequence of Neokomagataea sp. Jb2 NBRC113641.</title>
        <authorList>
            <person name="Chua K.-O."/>
            <person name="Chan K.-G."/>
            <person name="See-Too W.-S."/>
        </authorList>
    </citation>
    <scope>NUCLEOTIDE SEQUENCE [LARGE SCALE GENOMIC DNA]</scope>
    <source>
        <strain evidence="1 2">Jb2</strain>
    </source>
</reference>